<proteinExistence type="predicted"/>
<gene>
    <name evidence="2" type="ORF">DIU77_014325</name>
</gene>
<reference evidence="2 3" key="1">
    <citation type="journal article" date="2021" name="BMC Genomics">
        <title>Genome-resolved metagenome and metatranscriptome analyses of thermophilic composting reveal key bacterial players and their metabolic interactions.</title>
        <authorList>
            <person name="Braga L.P.P."/>
            <person name="Pereira R.V."/>
            <person name="Martins L.F."/>
            <person name="Moura L.M.S."/>
            <person name="Sanchez F.B."/>
            <person name="Patane J.S.L."/>
            <person name="da Silva A.M."/>
            <person name="Setubal J.C."/>
        </authorList>
    </citation>
    <scope>NUCLEOTIDE SEQUENCE [LARGE SCALE GENOMIC DNA]</scope>
    <source>
        <strain evidence="2">ZC4RG45</strain>
    </source>
</reference>
<organism evidence="2 3">
    <name type="scientific">Thermocrispum agreste</name>
    <dbReference type="NCBI Taxonomy" id="37925"/>
    <lineage>
        <taxon>Bacteria</taxon>
        <taxon>Bacillati</taxon>
        <taxon>Actinomycetota</taxon>
        <taxon>Actinomycetes</taxon>
        <taxon>Pseudonocardiales</taxon>
        <taxon>Pseudonocardiaceae</taxon>
        <taxon>Thermocrispum</taxon>
    </lineage>
</organism>
<dbReference type="EMBL" id="QGUI02000210">
    <property type="protein sequence ID" value="MFO7193414.1"/>
    <property type="molecule type" value="Genomic_DNA"/>
</dbReference>
<dbReference type="Proteomes" id="UP000249324">
    <property type="component" value="Unassembled WGS sequence"/>
</dbReference>
<sequence length="132" mass="13877">MLMATGNIAKRVGGLAAAGAVAFGGLVAGATPALADGPGPGINRVCLFVDFDVTVKWTFDGLQPRWAHFPASLPFENQCVDVNWVDKPGTITVHQGDENGAEFGRAEDYDPAEGATIVIYGDEDNPQAHIHT</sequence>
<comment type="caution">
    <text evidence="2">The sequence shown here is derived from an EMBL/GenBank/DDBJ whole genome shotgun (WGS) entry which is preliminary data.</text>
</comment>
<feature type="signal peptide" evidence="1">
    <location>
        <begin position="1"/>
        <end position="35"/>
    </location>
</feature>
<accession>A0ABD6FJV5</accession>
<evidence type="ECO:0000313" key="3">
    <source>
        <dbReference type="Proteomes" id="UP000249324"/>
    </source>
</evidence>
<feature type="chain" id="PRO_5044783650" evidence="1">
    <location>
        <begin position="36"/>
        <end position="132"/>
    </location>
</feature>
<evidence type="ECO:0000313" key="2">
    <source>
        <dbReference type="EMBL" id="MFO7193414.1"/>
    </source>
</evidence>
<keyword evidence="1" id="KW-0732">Signal</keyword>
<evidence type="ECO:0000256" key="1">
    <source>
        <dbReference type="SAM" id="SignalP"/>
    </source>
</evidence>
<protein>
    <submittedName>
        <fullName evidence="2">Uncharacterized protein</fullName>
    </submittedName>
</protein>
<dbReference type="AlphaFoldDB" id="A0ABD6FJV5"/>
<name>A0ABD6FJV5_9PSEU</name>